<dbReference type="Proteomes" id="UP001143474">
    <property type="component" value="Unassembled WGS sequence"/>
</dbReference>
<name>A0A9W6I1I8_9ACTN</name>
<dbReference type="RefSeq" id="WP_271217779.1">
    <property type="nucleotide sequence ID" value="NZ_BAAAVD010000004.1"/>
</dbReference>
<dbReference type="EMBL" id="BSEV01000004">
    <property type="protein sequence ID" value="GLK09334.1"/>
    <property type="molecule type" value="Genomic_DNA"/>
</dbReference>
<feature type="transmembrane region" description="Helical" evidence="2">
    <location>
        <begin position="202"/>
        <end position="222"/>
    </location>
</feature>
<feature type="transmembrane region" description="Helical" evidence="2">
    <location>
        <begin position="35"/>
        <end position="57"/>
    </location>
</feature>
<evidence type="ECO:0008006" key="5">
    <source>
        <dbReference type="Google" id="ProtNLM"/>
    </source>
</evidence>
<dbReference type="InterPro" id="IPR025495">
    <property type="entry name" value="DUF4386"/>
</dbReference>
<organism evidence="3 4">
    <name type="scientific">Streptosporangium carneum</name>
    <dbReference type="NCBI Taxonomy" id="47481"/>
    <lineage>
        <taxon>Bacteria</taxon>
        <taxon>Bacillati</taxon>
        <taxon>Actinomycetota</taxon>
        <taxon>Actinomycetes</taxon>
        <taxon>Streptosporangiales</taxon>
        <taxon>Streptosporangiaceae</taxon>
        <taxon>Streptosporangium</taxon>
    </lineage>
</organism>
<proteinExistence type="predicted"/>
<gene>
    <name evidence="3" type="ORF">GCM10017600_27400</name>
</gene>
<accession>A0A9W6I1I8</accession>
<evidence type="ECO:0000256" key="1">
    <source>
        <dbReference type="SAM" id="MobiDB-lite"/>
    </source>
</evidence>
<feature type="transmembrane region" description="Helical" evidence="2">
    <location>
        <begin position="85"/>
        <end position="107"/>
    </location>
</feature>
<dbReference type="Pfam" id="PF14329">
    <property type="entry name" value="DUF4386"/>
    <property type="match status" value="1"/>
</dbReference>
<feature type="compositionally biased region" description="Low complexity" evidence="1">
    <location>
        <begin position="1"/>
        <end position="20"/>
    </location>
</feature>
<sequence>MNAVAGSPGTLASPAPATGATGPGPGRSRRRIMGAAALLAVEGLLIFVPAVVLGQAVNWPQGLGEPAAVTLPLVAENETALRLGYLVYLAYSLLFLPVIAALVTVLAGPEGRLRPVARIAVILAAVSALARGIGILRWLTVMPTLAESWAGADPALRRVLSVQFQAVNDFGGGIGELLGVSALGAAAVACAVIATREFAPTWLAWFGAAVVVASALPLAELAGLDAGALTSVGVTAVQLWLLAAAAVLVARARRHHR</sequence>
<dbReference type="AlphaFoldDB" id="A0A9W6I1I8"/>
<evidence type="ECO:0000313" key="4">
    <source>
        <dbReference type="Proteomes" id="UP001143474"/>
    </source>
</evidence>
<protein>
    <recommendedName>
        <fullName evidence="5">DUF4386 domain-containing protein</fullName>
    </recommendedName>
</protein>
<feature type="transmembrane region" description="Helical" evidence="2">
    <location>
        <begin position="119"/>
        <end position="139"/>
    </location>
</feature>
<evidence type="ECO:0000313" key="3">
    <source>
        <dbReference type="EMBL" id="GLK09334.1"/>
    </source>
</evidence>
<reference evidence="3" key="1">
    <citation type="journal article" date="2014" name="Int. J. Syst. Evol. Microbiol.">
        <title>Complete genome sequence of Corynebacterium casei LMG S-19264T (=DSM 44701T), isolated from a smear-ripened cheese.</title>
        <authorList>
            <consortium name="US DOE Joint Genome Institute (JGI-PGF)"/>
            <person name="Walter F."/>
            <person name="Albersmeier A."/>
            <person name="Kalinowski J."/>
            <person name="Ruckert C."/>
        </authorList>
    </citation>
    <scope>NUCLEOTIDE SEQUENCE</scope>
    <source>
        <strain evidence="3">VKM Ac-2007</strain>
    </source>
</reference>
<reference evidence="3" key="2">
    <citation type="submission" date="2023-01" db="EMBL/GenBank/DDBJ databases">
        <authorList>
            <person name="Sun Q."/>
            <person name="Evtushenko L."/>
        </authorList>
    </citation>
    <scope>NUCLEOTIDE SEQUENCE</scope>
    <source>
        <strain evidence="3">VKM Ac-2007</strain>
    </source>
</reference>
<keyword evidence="2" id="KW-1133">Transmembrane helix</keyword>
<feature type="region of interest" description="Disordered" evidence="1">
    <location>
        <begin position="1"/>
        <end position="26"/>
    </location>
</feature>
<keyword evidence="4" id="KW-1185">Reference proteome</keyword>
<feature type="transmembrane region" description="Helical" evidence="2">
    <location>
        <begin position="228"/>
        <end position="250"/>
    </location>
</feature>
<feature type="transmembrane region" description="Helical" evidence="2">
    <location>
        <begin position="177"/>
        <end position="195"/>
    </location>
</feature>
<keyword evidence="2" id="KW-0472">Membrane</keyword>
<evidence type="ECO:0000256" key="2">
    <source>
        <dbReference type="SAM" id="Phobius"/>
    </source>
</evidence>
<comment type="caution">
    <text evidence="3">The sequence shown here is derived from an EMBL/GenBank/DDBJ whole genome shotgun (WGS) entry which is preliminary data.</text>
</comment>
<keyword evidence="2" id="KW-0812">Transmembrane</keyword>